<keyword evidence="6" id="KW-1185">Reference proteome</keyword>
<dbReference type="Pfam" id="PF09977">
    <property type="entry name" value="Tad_C"/>
    <property type="match status" value="1"/>
</dbReference>
<evidence type="ECO:0000313" key="6">
    <source>
        <dbReference type="Proteomes" id="UP000606730"/>
    </source>
</evidence>
<evidence type="ECO:0000256" key="1">
    <source>
        <dbReference type="SAM" id="Phobius"/>
    </source>
</evidence>
<reference evidence="5" key="2">
    <citation type="submission" date="2020-09" db="EMBL/GenBank/DDBJ databases">
        <authorList>
            <person name="Sun Q."/>
            <person name="Zhou Y."/>
        </authorList>
    </citation>
    <scope>NUCLEOTIDE SEQUENCE</scope>
    <source>
        <strain evidence="5">CGMCC 1.16012</strain>
    </source>
</reference>
<dbReference type="AlphaFoldDB" id="A0A917ABG4"/>
<feature type="transmembrane region" description="Helical" evidence="1">
    <location>
        <begin position="21"/>
        <end position="41"/>
    </location>
</feature>
<dbReference type="RefSeq" id="WP_095596770.1">
    <property type="nucleotide sequence ID" value="NZ_BMKN01000001.1"/>
</dbReference>
<keyword evidence="1" id="KW-1133">Transmembrane helix</keyword>
<feature type="domain" description="DUF7867" evidence="4">
    <location>
        <begin position="178"/>
        <end position="484"/>
    </location>
</feature>
<feature type="domain" description="Putative Flp pilus-assembly TadG-like N-terminal" evidence="3">
    <location>
        <begin position="20"/>
        <end position="64"/>
    </location>
</feature>
<dbReference type="Proteomes" id="UP000606730">
    <property type="component" value="Unassembled WGS sequence"/>
</dbReference>
<dbReference type="InterPro" id="IPR028087">
    <property type="entry name" value="Tad_N"/>
</dbReference>
<evidence type="ECO:0000313" key="5">
    <source>
        <dbReference type="EMBL" id="GGE38530.1"/>
    </source>
</evidence>
<evidence type="ECO:0000259" key="3">
    <source>
        <dbReference type="Pfam" id="PF13400"/>
    </source>
</evidence>
<accession>A0A917ABG4</accession>
<dbReference type="Pfam" id="PF25269">
    <property type="entry name" value="DUF7867"/>
    <property type="match status" value="1"/>
</dbReference>
<dbReference type="InterPro" id="IPR018705">
    <property type="entry name" value="DUF2134_membrane"/>
</dbReference>
<gene>
    <name evidence="5" type="ORF">GCM10011517_02900</name>
</gene>
<keyword evidence="1" id="KW-0812">Transmembrane</keyword>
<dbReference type="EMBL" id="BMKN01000001">
    <property type="protein sequence ID" value="GGE38530.1"/>
    <property type="molecule type" value="Genomic_DNA"/>
</dbReference>
<reference evidence="5" key="1">
    <citation type="journal article" date="2014" name="Int. J. Syst. Evol. Microbiol.">
        <title>Complete genome sequence of Corynebacterium casei LMG S-19264T (=DSM 44701T), isolated from a smear-ripened cheese.</title>
        <authorList>
            <consortium name="US DOE Joint Genome Institute (JGI-PGF)"/>
            <person name="Walter F."/>
            <person name="Albersmeier A."/>
            <person name="Kalinowski J."/>
            <person name="Ruckert C."/>
        </authorList>
    </citation>
    <scope>NUCLEOTIDE SEQUENCE</scope>
    <source>
        <strain evidence="5">CGMCC 1.16012</strain>
    </source>
</reference>
<feature type="domain" description="DUF2134" evidence="2">
    <location>
        <begin position="72"/>
        <end position="158"/>
    </location>
</feature>
<evidence type="ECO:0000259" key="2">
    <source>
        <dbReference type="Pfam" id="PF09977"/>
    </source>
</evidence>
<protein>
    <recommendedName>
        <fullName evidence="7">Flp pilus-assembly TadE/G-like</fullName>
    </recommendedName>
</protein>
<proteinExistence type="predicted"/>
<dbReference type="InterPro" id="IPR057189">
    <property type="entry name" value="DUF7867"/>
</dbReference>
<comment type="caution">
    <text evidence="5">The sequence shown here is derived from an EMBL/GenBank/DDBJ whole genome shotgun (WGS) entry which is preliminary data.</text>
</comment>
<dbReference type="Pfam" id="PF13400">
    <property type="entry name" value="Tad"/>
    <property type="match status" value="1"/>
</dbReference>
<organism evidence="5 6">
    <name type="scientific">Actibacterium pelagium</name>
    <dbReference type="NCBI Taxonomy" id="2029103"/>
    <lineage>
        <taxon>Bacteria</taxon>
        <taxon>Pseudomonadati</taxon>
        <taxon>Pseudomonadota</taxon>
        <taxon>Alphaproteobacteria</taxon>
        <taxon>Rhodobacterales</taxon>
        <taxon>Roseobacteraceae</taxon>
        <taxon>Actibacterium</taxon>
    </lineage>
</organism>
<name>A0A917ABG4_9RHOB</name>
<dbReference type="OrthoDB" id="7863619at2"/>
<evidence type="ECO:0000259" key="4">
    <source>
        <dbReference type="Pfam" id="PF25269"/>
    </source>
</evidence>
<evidence type="ECO:0008006" key="7">
    <source>
        <dbReference type="Google" id="ProtNLM"/>
    </source>
</evidence>
<sequence length="500" mass="53490">MTQHISKTNRFKKFTRDEDGAMTVWSIFLCMGTLLTAGVAIDVNNAVQSEVQLQGAADAAGHAALYHLYKTGQTEATKKAIEVAQLNMPKSLYGDVLISTDVEYGTWDFGTRTFNTGGTTNKSVRVTTQRADARSNAMATFLLGLVGYDTLELQATSVWSMDGGFCPPRSPGKSRGEGFFSLGAVDMQSANSYEDGFCIHGEQGVKVSTKNIFTDAHVSMAEYLNLQGPGDDTEKKPGDYLEVYDYNTDLDKAHFEQSYHDSLTAYFNTMEAKITAFAANPTATSDLIPDSLKINTAKGTNGVIDFSVANGKGKNGELLIPVVTTEESLDPDTTKVRLVKNAINIVTCTKGSNTIQLDKNTKVSDLVLLTNCDVKFLEGSSFENGSLITTSTTKNTSISAPNGTSIGSTGYCGTNGGNSDGRETFMMSMGDITFASDFEAYGLNLMSLGTIHKIAANANGLGGINVMAKGNIDVTSQSDFGFCGEGAPEVDIEPFFRMVG</sequence>
<keyword evidence="1" id="KW-0472">Membrane</keyword>